<keyword evidence="4" id="KW-0597">Phosphoprotein</keyword>
<dbReference type="PROSITE" id="PS50075">
    <property type="entry name" value="CARRIER"/>
    <property type="match status" value="1"/>
</dbReference>
<dbReference type="Pfam" id="PF00668">
    <property type="entry name" value="Condensation"/>
    <property type="match status" value="1"/>
</dbReference>
<accession>A0ABV1L3C7</accession>
<dbReference type="Gene3D" id="3.30.300.30">
    <property type="match status" value="1"/>
</dbReference>
<feature type="domain" description="Carrier" evidence="9">
    <location>
        <begin position="768"/>
        <end position="843"/>
    </location>
</feature>
<evidence type="ECO:0000313" key="10">
    <source>
        <dbReference type="EMBL" id="MEQ4486855.1"/>
    </source>
</evidence>
<dbReference type="SUPFAM" id="SSF47336">
    <property type="entry name" value="ACP-like"/>
    <property type="match status" value="1"/>
</dbReference>
<dbReference type="InterPro" id="IPR020845">
    <property type="entry name" value="AMP-binding_CS"/>
</dbReference>
<dbReference type="Pfam" id="PF13193">
    <property type="entry name" value="AMP-binding_C"/>
    <property type="match status" value="1"/>
</dbReference>
<dbReference type="InterPro" id="IPR020459">
    <property type="entry name" value="AMP-binding"/>
</dbReference>
<evidence type="ECO:0000256" key="3">
    <source>
        <dbReference type="ARBA" id="ARBA00022450"/>
    </source>
</evidence>
<dbReference type="SUPFAM" id="SSF52777">
    <property type="entry name" value="CoA-dependent acyltransferases"/>
    <property type="match status" value="3"/>
</dbReference>
<dbReference type="Pfam" id="PF00550">
    <property type="entry name" value="PP-binding"/>
    <property type="match status" value="1"/>
</dbReference>
<dbReference type="InterPro" id="IPR006162">
    <property type="entry name" value="Ppantetheine_attach_site"/>
</dbReference>
<dbReference type="InterPro" id="IPR010071">
    <property type="entry name" value="AA_adenyl_dom"/>
</dbReference>
<feature type="transmembrane region" description="Helical" evidence="8">
    <location>
        <begin position="68"/>
        <end position="85"/>
    </location>
</feature>
<dbReference type="SUPFAM" id="SSF56801">
    <property type="entry name" value="Acetyl-CoA synthetase-like"/>
    <property type="match status" value="1"/>
</dbReference>
<dbReference type="Gene3D" id="3.40.50.12780">
    <property type="entry name" value="N-terminal domain of ligase-like"/>
    <property type="match status" value="1"/>
</dbReference>
<dbReference type="PRINTS" id="PR00154">
    <property type="entry name" value="AMPBINDING"/>
</dbReference>
<evidence type="ECO:0000256" key="7">
    <source>
        <dbReference type="ARBA" id="ARBA00023268"/>
    </source>
</evidence>
<dbReference type="InterPro" id="IPR025110">
    <property type="entry name" value="AMP-bd_C"/>
</dbReference>
<dbReference type="NCBIfam" id="TIGR01733">
    <property type="entry name" value="AA-adenyl-dom"/>
    <property type="match status" value="1"/>
</dbReference>
<sequence>MLPPTLEERSFGRQAAAFWEKTLEGWDDEPPLQPDGFGATTWKERMEFRISERVMNAMNRYCKDREDLRTIFIFAAAAAVLLAFTRSERKLAISIPIHAREGDVTQNSRKQFVPIMIEKSEERLSLKKRLNQLLERFRESHRYADYWLSHYGGSNEPEGLKRFVFYSESIIQEREFTYPFAGANESEIWFQIEHSSDEQCTLSIVYSAGLYSTTLINSLSESIIALLGQFAECPDREETACELRSNHAIDKQLKWNHTAAPYECLQTVHEGFERKAALYPGKLAVVCGSEALTYLELSDRSSGMASRLIGEGLKPGDRIAVMLDRSKEWVVSFLAVLKAGAVYIPIDPAYPSQRIEYMLADSQATALIVSEQGGKLPLFEGLVISTNHLSYGDVESAVTALPVVKSEDLAYVLYTSGSTGDPKGVMIEHRGVSNLQSYFEGALGIGTEDRILQFASASFDASVWEMAMALLTGARLIIAIPEVIGDLERFQRLIRDQSVTVATLPPTYADQLHPERLPSLRLLITAGSDSNRELFLKWSERVNYVNAYGPTETTVCATAWNAWEEQLMSSALIPIGKPLPNTRVWIVNDELQPLPEGVPGELVVAGTGLARGYWRRQPLTEQKFTRLPLDGTLIYRTGDLAKWGDDGNLIFLGRIDNQVKIRGYRIETEEVRHTLMKHPGVRDAVVTVKPDAVGEAALIAYYVAKPDISIESSSLRKTVSECLPAYMVPTYWVELPSIPLTSNGKPDLKALPDASEWLVSKSVLDTDKPRSETEKRLAVIWHSVIGVEVLDRNDDFFKLGGHSMKAAKMTVSIHREFGVNMALEQMFRHATLAEMSTWIDECGNEGSISGILPAPKLPGYRLSPSQRRVFTIESSRPGTILYVLPFAFWIEPAPDPDKLEAAFVRLIERHEPLRTSFGWDGGKPIQIIHDSFSFYLERSMDSPDRLEELMHQVIQPFELDKPPLIRAHLTEFTDGKSLLLLHLHHIIADGLSLGILMNDLLAILEGEELPPLTLQYKDYCEWINDRTISAEHEAFWERRFNDYSSTPDLPIDVPRPTNRRSEGDTLSIQWDKTLAESIRELANRCGATVHMTMLAAYYVLLSKVTGSEEGVIGSLHAGREHPEAMAMVGMFVHTLAHRNRVNGELTFLAFVEEVKSRVLEDYEHSEYPFELLVRKLKPQRNMTRNPLFDTMFVLQNLDAPPVQTGHLKWTPLVLQEKWSRFDLVFQAWENSDGMLLWVTYSHFLFNRSTVQKIAEDFRKLLVLLAEVPERRIADVTLAVEYRSLKAPNLSFDFQF</sequence>
<dbReference type="InterPro" id="IPR036736">
    <property type="entry name" value="ACP-like_sf"/>
</dbReference>
<keyword evidence="3" id="KW-0596">Phosphopantetheine</keyword>
<evidence type="ECO:0000256" key="5">
    <source>
        <dbReference type="ARBA" id="ARBA00022737"/>
    </source>
</evidence>
<dbReference type="PANTHER" id="PTHR45527">
    <property type="entry name" value="NONRIBOSOMAL PEPTIDE SYNTHETASE"/>
    <property type="match status" value="1"/>
</dbReference>
<dbReference type="PROSITE" id="PS00012">
    <property type="entry name" value="PHOSPHOPANTETHEINE"/>
    <property type="match status" value="1"/>
</dbReference>
<dbReference type="InterPro" id="IPR023213">
    <property type="entry name" value="CAT-like_dom_sf"/>
</dbReference>
<keyword evidence="8" id="KW-0812">Transmembrane</keyword>
<keyword evidence="8" id="KW-1133">Transmembrane helix</keyword>
<keyword evidence="8" id="KW-0472">Membrane</keyword>
<evidence type="ECO:0000256" key="1">
    <source>
        <dbReference type="ARBA" id="ARBA00001957"/>
    </source>
</evidence>
<evidence type="ECO:0000256" key="4">
    <source>
        <dbReference type="ARBA" id="ARBA00022553"/>
    </source>
</evidence>
<dbReference type="PANTHER" id="PTHR45527:SF1">
    <property type="entry name" value="FATTY ACID SYNTHASE"/>
    <property type="match status" value="1"/>
</dbReference>
<dbReference type="InterPro" id="IPR009081">
    <property type="entry name" value="PP-bd_ACP"/>
</dbReference>
<keyword evidence="11" id="KW-1185">Reference proteome</keyword>
<evidence type="ECO:0000259" key="9">
    <source>
        <dbReference type="PROSITE" id="PS50075"/>
    </source>
</evidence>
<dbReference type="InterPro" id="IPR042099">
    <property type="entry name" value="ANL_N_sf"/>
</dbReference>
<keyword evidence="6" id="KW-0045">Antibiotic biosynthesis</keyword>
<proteinExistence type="inferred from homology"/>
<dbReference type="InterPro" id="IPR045851">
    <property type="entry name" value="AMP-bd_C_sf"/>
</dbReference>
<dbReference type="Proteomes" id="UP001493487">
    <property type="component" value="Unassembled WGS sequence"/>
</dbReference>
<dbReference type="InterPro" id="IPR001242">
    <property type="entry name" value="Condensation_dom"/>
</dbReference>
<evidence type="ECO:0000256" key="2">
    <source>
        <dbReference type="ARBA" id="ARBA00006432"/>
    </source>
</evidence>
<evidence type="ECO:0000313" key="11">
    <source>
        <dbReference type="Proteomes" id="UP001493487"/>
    </source>
</evidence>
<keyword evidence="7" id="KW-0511">Multifunctional enzyme</keyword>
<organism evidence="10 11">
    <name type="scientific">Cohnella silvisoli</name>
    <dbReference type="NCBI Taxonomy" id="2873699"/>
    <lineage>
        <taxon>Bacteria</taxon>
        <taxon>Bacillati</taxon>
        <taxon>Bacillota</taxon>
        <taxon>Bacilli</taxon>
        <taxon>Bacillales</taxon>
        <taxon>Paenibacillaceae</taxon>
        <taxon>Cohnella</taxon>
    </lineage>
</organism>
<comment type="similarity">
    <text evidence="2">Belongs to the ATP-dependent AMP-binding enzyme family.</text>
</comment>
<evidence type="ECO:0000256" key="6">
    <source>
        <dbReference type="ARBA" id="ARBA00023194"/>
    </source>
</evidence>
<dbReference type="RefSeq" id="WP_232189984.1">
    <property type="nucleotide sequence ID" value="NZ_JAIOAP010000025.1"/>
</dbReference>
<gene>
    <name evidence="10" type="ORF">QJS35_31215</name>
</gene>
<dbReference type="CDD" id="cd19531">
    <property type="entry name" value="LCL_NRPS-like"/>
    <property type="match status" value="1"/>
</dbReference>
<comment type="cofactor">
    <cofactor evidence="1">
        <name>pantetheine 4'-phosphate</name>
        <dbReference type="ChEBI" id="CHEBI:47942"/>
    </cofactor>
</comment>
<dbReference type="Gene3D" id="1.10.1200.10">
    <property type="entry name" value="ACP-like"/>
    <property type="match status" value="1"/>
</dbReference>
<dbReference type="EMBL" id="JASKHM010000026">
    <property type="protein sequence ID" value="MEQ4486855.1"/>
    <property type="molecule type" value="Genomic_DNA"/>
</dbReference>
<evidence type="ECO:0000256" key="8">
    <source>
        <dbReference type="SAM" id="Phobius"/>
    </source>
</evidence>
<comment type="caution">
    <text evidence="10">The sequence shown here is derived from an EMBL/GenBank/DDBJ whole genome shotgun (WGS) entry which is preliminary data.</text>
</comment>
<dbReference type="CDD" id="cd05930">
    <property type="entry name" value="A_NRPS"/>
    <property type="match status" value="1"/>
</dbReference>
<dbReference type="Pfam" id="PF00501">
    <property type="entry name" value="AMP-binding"/>
    <property type="match status" value="1"/>
</dbReference>
<protein>
    <submittedName>
        <fullName evidence="10">Non-ribosomal peptide synthetase</fullName>
    </submittedName>
</protein>
<dbReference type="Gene3D" id="3.30.559.10">
    <property type="entry name" value="Chloramphenicol acetyltransferase-like domain"/>
    <property type="match status" value="1"/>
</dbReference>
<dbReference type="InterPro" id="IPR000873">
    <property type="entry name" value="AMP-dep_synth/lig_dom"/>
</dbReference>
<name>A0ABV1L3C7_9BACL</name>
<dbReference type="Gene3D" id="3.30.559.30">
    <property type="entry name" value="Nonribosomal peptide synthetase, condensation domain"/>
    <property type="match status" value="2"/>
</dbReference>
<keyword evidence="5" id="KW-0677">Repeat</keyword>
<reference evidence="10 11" key="1">
    <citation type="journal article" date="2023" name="Genome Announc.">
        <title>Pan-Genome Analyses of the Genus Cohnella and Proposal of the Novel Species Cohnella silvisoli sp. nov., Isolated from Forest Soil.</title>
        <authorList>
            <person name="Wang C."/>
            <person name="Mao L."/>
            <person name="Bao G."/>
            <person name="Zhu H."/>
        </authorList>
    </citation>
    <scope>NUCLEOTIDE SEQUENCE [LARGE SCALE GENOMIC DNA]</scope>
    <source>
        <strain evidence="10 11">NL03-T5-1</strain>
    </source>
</reference>
<dbReference type="PROSITE" id="PS00455">
    <property type="entry name" value="AMP_BINDING"/>
    <property type="match status" value="1"/>
</dbReference>